<comment type="pathway">
    <text evidence="2">Porphyrin-containing compound metabolism; protoporphyrin-IX biosynthesis; 5-aminolevulinate from L-glutamyl-tRNA(Glu): step 2/2.</text>
</comment>
<dbReference type="HAMAP" id="MF_00375">
    <property type="entry name" value="HemL_aminotrans_3"/>
    <property type="match status" value="1"/>
</dbReference>
<organism evidence="8">
    <name type="scientific">marine metagenome</name>
    <dbReference type="NCBI Taxonomy" id="408172"/>
    <lineage>
        <taxon>unclassified sequences</taxon>
        <taxon>metagenomes</taxon>
        <taxon>ecological metagenomes</taxon>
    </lineage>
</organism>
<dbReference type="PANTHER" id="PTHR43713:SF3">
    <property type="entry name" value="GLUTAMATE-1-SEMIALDEHYDE 2,1-AMINOMUTASE 1, CHLOROPLASTIC-RELATED"/>
    <property type="match status" value="1"/>
</dbReference>
<dbReference type="NCBIfam" id="TIGR00713">
    <property type="entry name" value="hemL"/>
    <property type="match status" value="1"/>
</dbReference>
<evidence type="ECO:0000256" key="5">
    <source>
        <dbReference type="ARBA" id="ARBA00022898"/>
    </source>
</evidence>
<dbReference type="GO" id="GO:0006782">
    <property type="term" value="P:protoporphyrinogen IX biosynthetic process"/>
    <property type="evidence" value="ECO:0007669"/>
    <property type="project" value="UniProtKB-UniPathway"/>
</dbReference>
<dbReference type="EMBL" id="UINC01024851">
    <property type="protein sequence ID" value="SVA99325.1"/>
    <property type="molecule type" value="Genomic_DNA"/>
</dbReference>
<keyword evidence="5" id="KW-0663">Pyridoxal phosphate</keyword>
<dbReference type="InterPro" id="IPR015422">
    <property type="entry name" value="PyrdxlP-dep_Trfase_small"/>
</dbReference>
<keyword evidence="6" id="KW-0413">Isomerase</keyword>
<dbReference type="InterPro" id="IPR015421">
    <property type="entry name" value="PyrdxlP-dep_Trfase_major"/>
</dbReference>
<dbReference type="NCBIfam" id="NF000818">
    <property type="entry name" value="PRK00062.1"/>
    <property type="match status" value="1"/>
</dbReference>
<evidence type="ECO:0000256" key="6">
    <source>
        <dbReference type="ARBA" id="ARBA00023235"/>
    </source>
</evidence>
<dbReference type="InterPro" id="IPR015424">
    <property type="entry name" value="PyrdxlP-dep_Trfase"/>
</dbReference>
<dbReference type="InterPro" id="IPR005814">
    <property type="entry name" value="Aminotrans_3"/>
</dbReference>
<proteinExistence type="inferred from homology"/>
<sequence>MNVDQSEKLFQKACEVMPGGVNSPVRAFKSVGGNPLFIRKGNGSKIWDVDGNEYIDYVASWGPLIFGHAHPQIVEALKRQSELGTSYGASTELEIELAEQIVSLVPSIEAVRMVNSGTEAVMSSVRLARGVTKRDKIVKFEGCYHGHVDSMLVKAGSGLASLGIPECPGIVDALAKNTITLPFNDTEKIKDLFVAEGDNIACVIVEPVGGNMGVVPPRDGFLETLRDVTSQVGAVLIFDEVITGFRVALGGAQSLYRVKPDLTCLGKVIGGGLPVGAYGGAKELMGNVAPVGPIYQAGTLSGNPLAMTAGIEMLKLLSEKSVYEELERKSEKLCAGYKSNVKNLGIAAQFTRVGSMFSMFFTGQDISNFESVKSSDTNFFQSYFTTLLEEGIYIAPSQFEAGFMSAVHTDEEIDKTIDANYKALQKAWSS</sequence>
<comment type="similarity">
    <text evidence="3">Belongs to the class-III pyridoxal-phosphate-dependent aminotransferase family. HemL subfamily.</text>
</comment>
<dbReference type="PANTHER" id="PTHR43713">
    <property type="entry name" value="GLUTAMATE-1-SEMIALDEHYDE 2,1-AMINOMUTASE"/>
    <property type="match status" value="1"/>
</dbReference>
<evidence type="ECO:0000313" key="8">
    <source>
        <dbReference type="EMBL" id="SVA99325.1"/>
    </source>
</evidence>
<dbReference type="AlphaFoldDB" id="A0A382ACQ6"/>
<dbReference type="GO" id="GO:0008483">
    <property type="term" value="F:transaminase activity"/>
    <property type="evidence" value="ECO:0007669"/>
    <property type="project" value="InterPro"/>
</dbReference>
<dbReference type="UniPathway" id="UPA00251">
    <property type="reaction ID" value="UER00317"/>
</dbReference>
<name>A0A382ACQ6_9ZZZZ</name>
<dbReference type="GO" id="GO:0042286">
    <property type="term" value="F:glutamate-1-semialdehyde 2,1-aminomutase activity"/>
    <property type="evidence" value="ECO:0007669"/>
    <property type="project" value="UniProtKB-EC"/>
</dbReference>
<evidence type="ECO:0000256" key="1">
    <source>
        <dbReference type="ARBA" id="ARBA00001933"/>
    </source>
</evidence>
<dbReference type="Pfam" id="PF00202">
    <property type="entry name" value="Aminotran_3"/>
    <property type="match status" value="1"/>
</dbReference>
<reference evidence="8" key="1">
    <citation type="submission" date="2018-05" db="EMBL/GenBank/DDBJ databases">
        <authorList>
            <person name="Lanie J.A."/>
            <person name="Ng W.-L."/>
            <person name="Kazmierczak K.M."/>
            <person name="Andrzejewski T.M."/>
            <person name="Davidsen T.M."/>
            <person name="Wayne K.J."/>
            <person name="Tettelin H."/>
            <person name="Glass J.I."/>
            <person name="Rusch D."/>
            <person name="Podicherti R."/>
            <person name="Tsui H.-C.T."/>
            <person name="Winkler M.E."/>
        </authorList>
    </citation>
    <scope>NUCLEOTIDE SEQUENCE</scope>
</reference>
<evidence type="ECO:0000256" key="7">
    <source>
        <dbReference type="ARBA" id="ARBA00023244"/>
    </source>
</evidence>
<dbReference type="PROSITE" id="PS00600">
    <property type="entry name" value="AA_TRANSFER_CLASS_3"/>
    <property type="match status" value="1"/>
</dbReference>
<protein>
    <recommendedName>
        <fullName evidence="4">glutamate-1-semialdehyde 2,1-aminomutase</fullName>
        <ecNumber evidence="4">5.4.3.8</ecNumber>
    </recommendedName>
</protein>
<comment type="cofactor">
    <cofactor evidence="1">
        <name>pyridoxal 5'-phosphate</name>
        <dbReference type="ChEBI" id="CHEBI:597326"/>
    </cofactor>
</comment>
<dbReference type="SUPFAM" id="SSF53383">
    <property type="entry name" value="PLP-dependent transferases"/>
    <property type="match status" value="1"/>
</dbReference>
<dbReference type="InterPro" id="IPR049704">
    <property type="entry name" value="Aminotrans_3_PPA_site"/>
</dbReference>
<evidence type="ECO:0000256" key="3">
    <source>
        <dbReference type="ARBA" id="ARBA00008981"/>
    </source>
</evidence>
<dbReference type="GO" id="GO:0030170">
    <property type="term" value="F:pyridoxal phosphate binding"/>
    <property type="evidence" value="ECO:0007669"/>
    <property type="project" value="InterPro"/>
</dbReference>
<dbReference type="InterPro" id="IPR004639">
    <property type="entry name" value="4pyrrol_synth_GluAld_NH2Trfase"/>
</dbReference>
<keyword evidence="7" id="KW-0627">Porphyrin biosynthesis</keyword>
<accession>A0A382ACQ6</accession>
<evidence type="ECO:0000256" key="2">
    <source>
        <dbReference type="ARBA" id="ARBA00004819"/>
    </source>
</evidence>
<dbReference type="EC" id="5.4.3.8" evidence="4"/>
<dbReference type="CDD" id="cd00610">
    <property type="entry name" value="OAT_like"/>
    <property type="match status" value="1"/>
</dbReference>
<gene>
    <name evidence="8" type="ORF">METZ01_LOCUS152179</name>
</gene>
<dbReference type="Gene3D" id="3.40.640.10">
    <property type="entry name" value="Type I PLP-dependent aspartate aminotransferase-like (Major domain)"/>
    <property type="match status" value="1"/>
</dbReference>
<evidence type="ECO:0000256" key="4">
    <source>
        <dbReference type="ARBA" id="ARBA00012143"/>
    </source>
</evidence>
<dbReference type="FunFam" id="3.40.640.10:FF:000021">
    <property type="entry name" value="Glutamate-1-semialdehyde 2,1-aminomutase"/>
    <property type="match status" value="1"/>
</dbReference>
<dbReference type="Gene3D" id="3.90.1150.10">
    <property type="entry name" value="Aspartate Aminotransferase, domain 1"/>
    <property type="match status" value="1"/>
</dbReference>